<organism evidence="1">
    <name type="scientific">Caudovirales sp. ctu3532</name>
    <dbReference type="NCBI Taxonomy" id="2827639"/>
    <lineage>
        <taxon>Viruses</taxon>
        <taxon>Duplodnaviria</taxon>
        <taxon>Heunggongvirae</taxon>
        <taxon>Uroviricota</taxon>
        <taxon>Caudoviricetes</taxon>
    </lineage>
</organism>
<sequence>MGVEWRKDNLLTLSEKQISMANETCQQKIYAGIDVELSGGVEHFSLEMHDQANIESMFTAVTLGAKEQQYHCDGGAVKAYAAADIVVLYAAYKNFIAKQTTYCNLLKEWIRRESDNEIIGNIQYGDNLPDDLNTKMQAILDAATEQLKSVTGAVADGAFVDKISSLETQMTETQMALCDVYEQVIAVTSAGEG</sequence>
<name>A0A8S5TIJ7_9CAUD</name>
<evidence type="ECO:0000313" key="1">
    <source>
        <dbReference type="EMBL" id="DAF62960.1"/>
    </source>
</evidence>
<accession>A0A8S5TIJ7</accession>
<proteinExistence type="predicted"/>
<protein>
    <submittedName>
        <fullName evidence="1">Uncharacterized protein</fullName>
    </submittedName>
</protein>
<reference evidence="1" key="1">
    <citation type="journal article" date="2021" name="Proc. Natl. Acad. Sci. U.S.A.">
        <title>A Catalog of Tens of Thousands of Viruses from Human Metagenomes Reveals Hidden Associations with Chronic Diseases.</title>
        <authorList>
            <person name="Tisza M.J."/>
            <person name="Buck C.B."/>
        </authorList>
    </citation>
    <scope>NUCLEOTIDE SEQUENCE</scope>
    <source>
        <strain evidence="1">Ctu3532</strain>
    </source>
</reference>
<dbReference type="EMBL" id="BK032830">
    <property type="protein sequence ID" value="DAF62960.1"/>
    <property type="molecule type" value="Genomic_DNA"/>
</dbReference>